<reference evidence="1" key="1">
    <citation type="submission" date="2023-03" db="UniProtKB">
        <authorList>
            <consortium name="EnsemblPlants"/>
        </authorList>
    </citation>
    <scope>IDENTIFICATION</scope>
</reference>
<dbReference type="EnsemblPlants" id="MELO3C028805.2.1">
    <property type="protein sequence ID" value="MELO3C028805.2.1"/>
    <property type="gene ID" value="MELO3C028805.2"/>
</dbReference>
<protein>
    <submittedName>
        <fullName evidence="1">Uncharacterized protein</fullName>
    </submittedName>
</protein>
<accession>A0A9I9E4Y2</accession>
<evidence type="ECO:0000313" key="1">
    <source>
        <dbReference type="EnsemblPlants" id="MELO3C028805.2.1"/>
    </source>
</evidence>
<proteinExistence type="predicted"/>
<sequence length="65" mass="7263">MVNSCNADINKGPKLFVGKVDPLMNAFGDILEQRSLQFPRGFEQQYPTNSKVEAETWNSKGDSTL</sequence>
<dbReference type="AlphaFoldDB" id="A0A9I9E4Y2"/>
<name>A0A9I9E4Y2_CUCME</name>
<organism evidence="1">
    <name type="scientific">Cucumis melo</name>
    <name type="common">Muskmelon</name>
    <dbReference type="NCBI Taxonomy" id="3656"/>
    <lineage>
        <taxon>Eukaryota</taxon>
        <taxon>Viridiplantae</taxon>
        <taxon>Streptophyta</taxon>
        <taxon>Embryophyta</taxon>
        <taxon>Tracheophyta</taxon>
        <taxon>Spermatophyta</taxon>
        <taxon>Magnoliopsida</taxon>
        <taxon>eudicotyledons</taxon>
        <taxon>Gunneridae</taxon>
        <taxon>Pentapetalae</taxon>
        <taxon>rosids</taxon>
        <taxon>fabids</taxon>
        <taxon>Cucurbitales</taxon>
        <taxon>Cucurbitaceae</taxon>
        <taxon>Benincaseae</taxon>
        <taxon>Cucumis</taxon>
    </lineage>
</organism>
<dbReference type="Gramene" id="MELO3C028805.2.1">
    <property type="protein sequence ID" value="MELO3C028805.2.1"/>
    <property type="gene ID" value="MELO3C028805.2"/>
</dbReference>